<accession>M7BGR2</accession>
<evidence type="ECO:0000256" key="2">
    <source>
        <dbReference type="ARBA" id="ARBA00038110"/>
    </source>
</evidence>
<feature type="compositionally biased region" description="Basic and acidic residues" evidence="3">
    <location>
        <begin position="482"/>
        <end position="492"/>
    </location>
</feature>
<evidence type="ECO:0000256" key="1">
    <source>
        <dbReference type="ARBA" id="ARBA00022737"/>
    </source>
</evidence>
<dbReference type="InterPro" id="IPR051067">
    <property type="entry name" value="NHER"/>
</dbReference>
<gene>
    <name evidence="5" type="ORF">UY3_08046</name>
</gene>
<evidence type="ECO:0000313" key="5">
    <source>
        <dbReference type="EMBL" id="EMP34795.1"/>
    </source>
</evidence>
<protein>
    <submittedName>
        <fullName evidence="5">Na(+)/H(+) exchange regulatory cofactor NHE-RF3</fullName>
    </submittedName>
</protein>
<keyword evidence="6" id="KW-1185">Reference proteome</keyword>
<dbReference type="PROSITE" id="PS50106">
    <property type="entry name" value="PDZ"/>
    <property type="match status" value="4"/>
</dbReference>
<dbReference type="CDD" id="cd06768">
    <property type="entry name" value="PDZ_NHERF-like"/>
    <property type="match status" value="4"/>
</dbReference>
<dbReference type="PANTHER" id="PTHR14191:SF6">
    <property type="entry name" value="NA(+)_H(+) EXCHANGE REGULATORY COFACTOR NHE-RF3-RELATED"/>
    <property type="match status" value="1"/>
</dbReference>
<keyword evidence="1" id="KW-0677">Repeat</keyword>
<feature type="domain" description="PDZ" evidence="4">
    <location>
        <begin position="133"/>
        <end position="213"/>
    </location>
</feature>
<reference evidence="6" key="1">
    <citation type="journal article" date="2013" name="Nat. Genet.">
        <title>The draft genomes of soft-shell turtle and green sea turtle yield insights into the development and evolution of the turtle-specific body plan.</title>
        <authorList>
            <person name="Wang Z."/>
            <person name="Pascual-Anaya J."/>
            <person name="Zadissa A."/>
            <person name="Li W."/>
            <person name="Niimura Y."/>
            <person name="Huang Z."/>
            <person name="Li C."/>
            <person name="White S."/>
            <person name="Xiong Z."/>
            <person name="Fang D."/>
            <person name="Wang B."/>
            <person name="Ming Y."/>
            <person name="Chen Y."/>
            <person name="Zheng Y."/>
            <person name="Kuraku S."/>
            <person name="Pignatelli M."/>
            <person name="Herrero J."/>
            <person name="Beal K."/>
            <person name="Nozawa M."/>
            <person name="Li Q."/>
            <person name="Wang J."/>
            <person name="Zhang H."/>
            <person name="Yu L."/>
            <person name="Shigenobu S."/>
            <person name="Wang J."/>
            <person name="Liu J."/>
            <person name="Flicek P."/>
            <person name="Searle S."/>
            <person name="Wang J."/>
            <person name="Kuratani S."/>
            <person name="Yin Y."/>
            <person name="Aken B."/>
            <person name="Zhang G."/>
            <person name="Irie N."/>
        </authorList>
    </citation>
    <scope>NUCLEOTIDE SEQUENCE [LARGE SCALE GENOMIC DNA]</scope>
</reference>
<dbReference type="GO" id="GO:0005102">
    <property type="term" value="F:signaling receptor binding"/>
    <property type="evidence" value="ECO:0007669"/>
    <property type="project" value="TreeGrafter"/>
</dbReference>
<dbReference type="InterPro" id="IPR001478">
    <property type="entry name" value="PDZ"/>
</dbReference>
<evidence type="ECO:0000256" key="3">
    <source>
        <dbReference type="SAM" id="MobiDB-lite"/>
    </source>
</evidence>
<dbReference type="EMBL" id="KB531355">
    <property type="protein sequence ID" value="EMP34795.1"/>
    <property type="molecule type" value="Genomic_DNA"/>
</dbReference>
<sequence>MTSALQPRECKMTKQEGESYGFYLRIEKNKLGHLIRNVEEGSPADRAGLKDGDRILRVNGLFVDKEEHAQVVEMVKRSGNSVTVLILDEASYEKAEKEGVNFEELGHKQTTQQQKEQPPVMNGVTAPVPQPRLCYLVKERNSYNFSLKTTTGQKGIFIIGLSPQGVAAKAGVQHNDRLIEVNGKNVENDKHKEVVEKVKKSGNHVVFLLSDNETDQYYSNHQMMLKRETASLKLLPHKPRHVELKKGDNGYGFYLREEQNGNGHLIKDIDSGSPAAKAGLKDNDILVAVNGESVEALDHDTVVEKIKRCGEKTTLLVVDKQTDTMYKLAQVSPCLYYRERQDSLPAEAEEEPTSHAEQVVNHKPKICRLVKGPSGFGFRLNATKNMPMQFIKEIRKGGPADAAGLEEEDILVEVNGMNILNETYDKVVAKINDSGDRLTLLVCRKATYEYYKSQNIPITASLADQLYDTTDPPAYTENPPAEPERTSPESGERVGNLELTKSCRPGGGERNLKQSLNSLEVGSVNSSCILDLQDLIYIN</sequence>
<dbReference type="SUPFAM" id="SSF50156">
    <property type="entry name" value="PDZ domain-like"/>
    <property type="match status" value="4"/>
</dbReference>
<evidence type="ECO:0000259" key="4">
    <source>
        <dbReference type="PROSITE" id="PS50106"/>
    </source>
</evidence>
<evidence type="ECO:0000313" key="6">
    <source>
        <dbReference type="Proteomes" id="UP000031443"/>
    </source>
</evidence>
<dbReference type="GO" id="GO:0016324">
    <property type="term" value="C:apical plasma membrane"/>
    <property type="evidence" value="ECO:0007669"/>
    <property type="project" value="TreeGrafter"/>
</dbReference>
<dbReference type="eggNOG" id="KOG3528">
    <property type="taxonomic scope" value="Eukaryota"/>
</dbReference>
<dbReference type="InterPro" id="IPR036034">
    <property type="entry name" value="PDZ_sf"/>
</dbReference>
<dbReference type="SMART" id="SM00228">
    <property type="entry name" value="PDZ"/>
    <property type="match status" value="4"/>
</dbReference>
<comment type="similarity">
    <text evidence="2">Belongs to the NHER family.</text>
</comment>
<organism evidence="5 6">
    <name type="scientific">Chelonia mydas</name>
    <name type="common">Green sea-turtle</name>
    <name type="synonym">Chelonia agassizi</name>
    <dbReference type="NCBI Taxonomy" id="8469"/>
    <lineage>
        <taxon>Eukaryota</taxon>
        <taxon>Metazoa</taxon>
        <taxon>Chordata</taxon>
        <taxon>Craniata</taxon>
        <taxon>Vertebrata</taxon>
        <taxon>Euteleostomi</taxon>
        <taxon>Archelosauria</taxon>
        <taxon>Testudinata</taxon>
        <taxon>Testudines</taxon>
        <taxon>Cryptodira</taxon>
        <taxon>Durocryptodira</taxon>
        <taxon>Americhelydia</taxon>
        <taxon>Chelonioidea</taxon>
        <taxon>Cheloniidae</taxon>
        <taxon>Chelonia</taxon>
    </lineage>
</organism>
<proteinExistence type="inferred from homology"/>
<dbReference type="STRING" id="8469.M7BGR2"/>
<dbReference type="AlphaFoldDB" id="M7BGR2"/>
<dbReference type="Proteomes" id="UP000031443">
    <property type="component" value="Unassembled WGS sequence"/>
</dbReference>
<feature type="domain" description="PDZ" evidence="4">
    <location>
        <begin position="9"/>
        <end position="90"/>
    </location>
</feature>
<dbReference type="GO" id="GO:0043495">
    <property type="term" value="F:protein-membrane adaptor activity"/>
    <property type="evidence" value="ECO:0007669"/>
    <property type="project" value="TreeGrafter"/>
</dbReference>
<feature type="region of interest" description="Disordered" evidence="3">
    <location>
        <begin position="468"/>
        <end position="509"/>
    </location>
</feature>
<dbReference type="Pfam" id="PF00595">
    <property type="entry name" value="PDZ"/>
    <property type="match status" value="4"/>
</dbReference>
<dbReference type="GO" id="GO:0072659">
    <property type="term" value="P:protein localization to plasma membrane"/>
    <property type="evidence" value="ECO:0007669"/>
    <property type="project" value="TreeGrafter"/>
</dbReference>
<feature type="domain" description="PDZ" evidence="4">
    <location>
        <begin position="241"/>
        <end position="321"/>
    </location>
</feature>
<feature type="domain" description="PDZ" evidence="4">
    <location>
        <begin position="366"/>
        <end position="446"/>
    </location>
</feature>
<dbReference type="PANTHER" id="PTHR14191">
    <property type="entry name" value="PDZ DOMAIN CONTAINING PROTEIN"/>
    <property type="match status" value="1"/>
</dbReference>
<dbReference type="Gene3D" id="2.30.42.10">
    <property type="match status" value="4"/>
</dbReference>
<name>M7BGR2_CHEMY</name>